<evidence type="ECO:0000313" key="1">
    <source>
        <dbReference type="EMBL" id="GEZ47963.1"/>
    </source>
</evidence>
<comment type="caution">
    <text evidence="1">The sequence shown here is derived from an EMBL/GenBank/DDBJ whole genome shotgun (WGS) entry which is preliminary data.</text>
</comment>
<proteinExistence type="predicted"/>
<accession>A0A699IH16</accession>
<gene>
    <name evidence="1" type="ORF">Tci_519936</name>
</gene>
<organism evidence="1">
    <name type="scientific">Tanacetum cinerariifolium</name>
    <name type="common">Dalmatian daisy</name>
    <name type="synonym">Chrysanthemum cinerariifolium</name>
    <dbReference type="NCBI Taxonomy" id="118510"/>
    <lineage>
        <taxon>Eukaryota</taxon>
        <taxon>Viridiplantae</taxon>
        <taxon>Streptophyta</taxon>
        <taxon>Embryophyta</taxon>
        <taxon>Tracheophyta</taxon>
        <taxon>Spermatophyta</taxon>
        <taxon>Magnoliopsida</taxon>
        <taxon>eudicotyledons</taxon>
        <taxon>Gunneridae</taxon>
        <taxon>Pentapetalae</taxon>
        <taxon>asterids</taxon>
        <taxon>campanulids</taxon>
        <taxon>Asterales</taxon>
        <taxon>Asteraceae</taxon>
        <taxon>Asteroideae</taxon>
        <taxon>Anthemideae</taxon>
        <taxon>Anthemidinae</taxon>
        <taxon>Tanacetum</taxon>
    </lineage>
</organism>
<dbReference type="AlphaFoldDB" id="A0A699IH16"/>
<protein>
    <submittedName>
        <fullName evidence="1">Uncharacterized protein</fullName>
    </submittedName>
</protein>
<reference evidence="1" key="1">
    <citation type="journal article" date="2019" name="Sci. Rep.">
        <title>Draft genome of Tanacetum cinerariifolium, the natural source of mosquito coil.</title>
        <authorList>
            <person name="Yamashiro T."/>
            <person name="Shiraishi A."/>
            <person name="Satake H."/>
            <person name="Nakayama K."/>
        </authorList>
    </citation>
    <scope>NUCLEOTIDE SEQUENCE</scope>
</reference>
<dbReference type="EMBL" id="BKCJ010283915">
    <property type="protein sequence ID" value="GEZ47963.1"/>
    <property type="molecule type" value="Genomic_DNA"/>
</dbReference>
<name>A0A699IH16_TANCI</name>
<sequence length="337" mass="37173">MNNLKPLQSRLPSTRSCRSIKNVKRKETLTLGEIVSLEKSNKNVISLRKLTSYQSIFTFLEKDQSASTRAASALIPCLGKRLGAHPSMAVVSDSEPSHVGTSVYASIFGHILSLGAAAVSGHAGKSEAQIAEDDFGITTRGEEIDLTLFPLAPGPYHMPYPYEDVYMKALDQMITHAELRRTESLLLLELSNRVNVLSALLISHGYELNSSSTNLVSSSAYLQEKLDKKKWDVKLLRLEELTQNDAKLSEQALTVRDLQNELFLEKSKSQGYKDAMDGLCEEVTQFVGSGMERLVQKFLSSDEFHAPLACVASLGINYGFERGLCMGRTDVEFEAAT</sequence>